<dbReference type="InterPro" id="IPR039514">
    <property type="entry name" value="6GAL-like"/>
</dbReference>
<name>A0A1V4HNT5_9BACL</name>
<dbReference type="InterPro" id="IPR039743">
    <property type="entry name" value="6GAL/EXGAL"/>
</dbReference>
<dbReference type="PROSITE" id="PS50231">
    <property type="entry name" value="RICIN_B_LECTIN"/>
    <property type="match status" value="1"/>
</dbReference>
<dbReference type="EMBL" id="MBTG01000008">
    <property type="protein sequence ID" value="OPH58913.1"/>
    <property type="molecule type" value="Genomic_DNA"/>
</dbReference>
<dbReference type="InterPro" id="IPR035992">
    <property type="entry name" value="Ricin_B-like_lectins"/>
</dbReference>
<sequence length="623" mass="67854">MKFHRKAKAVVTSMMLIFCLCVTVCVPMASAGTYTAAVNPNSSYQTWEGWGTSLAWFANRIGGAPDAVRNNYADQFFSSSGLNMNIVRYNIGGGENPAYPNNMELRARVPGFQPTQGTYDWTQDANQRWFLQAAKSRIASSEFLAEAFSNSPPWWMTQSGSVTGNYGAANNLRTDMYDAFADYLVTVNKHFKDYWGVTFRTLTALNEPMATWWTYGNRQEGSHFDRPNQEQIIQKVAAALTLQGSPTTVSASDETSIDVGRDTINSFSAATKSVVSQYNVHTYGGNDRVGFNQAAAGKKIWMSEHGDGDASGMQMARSIVYDLRYMKNSAWVYWQAVDGGGWGMLDVNDLNDPNSNFTAVQNKKYWAMAQWSKYIRPGYTIIDIQDGNSIAAYDQVSKKIVIVTINDSSSANTVTYDLSAFSSITGSVTGTRTVTSTSENLAPIAGLSLNNKTFQHTLPAGGIATFVISGAQYTPSTAPAIDTSAYYKIMDRNSGKLLDVSGASTANGGAVIQYTDNGGTNQQWQFVDAGAGYYKLKNRNSGKILDVTNASQNDGIAIIQYTDNGGANQQWRLLDAGGGYVKFQNRNSSKLMDVSAASTANGAAIVQNTDNSATSQQWQLVKQ</sequence>
<dbReference type="PANTHER" id="PTHR42767">
    <property type="entry name" value="ENDO-BETA-1,6-GALACTANASE"/>
    <property type="match status" value="1"/>
</dbReference>
<dbReference type="AlphaFoldDB" id="A0A1V4HNT5"/>
<protein>
    <recommendedName>
        <fullName evidence="2">Ricin B lectin domain-containing protein</fullName>
    </recommendedName>
</protein>
<dbReference type="Pfam" id="PF14200">
    <property type="entry name" value="RicinB_lectin_2"/>
    <property type="match status" value="2"/>
</dbReference>
<feature type="chain" id="PRO_5012573228" description="Ricin B lectin domain-containing protein" evidence="1">
    <location>
        <begin position="32"/>
        <end position="623"/>
    </location>
</feature>
<dbReference type="SUPFAM" id="SSF51011">
    <property type="entry name" value="Glycosyl hydrolase domain"/>
    <property type="match status" value="1"/>
</dbReference>
<dbReference type="Pfam" id="PF14587">
    <property type="entry name" value="Glyco_hydr_30_2"/>
    <property type="match status" value="1"/>
</dbReference>
<feature type="domain" description="Ricin B lectin" evidence="2">
    <location>
        <begin position="484"/>
        <end position="621"/>
    </location>
</feature>
<dbReference type="PANTHER" id="PTHR42767:SF1">
    <property type="entry name" value="ENDO-BETA-1,6-GALACTANASE-LIKE DOMAIN-CONTAINING PROTEIN"/>
    <property type="match status" value="1"/>
</dbReference>
<organism evidence="3 4">
    <name type="scientific">Paenibacillus ferrarius</name>
    <dbReference type="NCBI Taxonomy" id="1469647"/>
    <lineage>
        <taxon>Bacteria</taxon>
        <taxon>Bacillati</taxon>
        <taxon>Bacillota</taxon>
        <taxon>Bacilli</taxon>
        <taxon>Bacillales</taxon>
        <taxon>Paenibacillaceae</taxon>
        <taxon>Paenibacillus</taxon>
    </lineage>
</organism>
<dbReference type="InterPro" id="IPR017853">
    <property type="entry name" value="GH"/>
</dbReference>
<proteinExistence type="predicted"/>
<comment type="caution">
    <text evidence="3">The sequence shown here is derived from an EMBL/GenBank/DDBJ whole genome shotgun (WGS) entry which is preliminary data.</text>
</comment>
<accession>A0A1V4HNT5</accession>
<evidence type="ECO:0000313" key="4">
    <source>
        <dbReference type="Proteomes" id="UP000190626"/>
    </source>
</evidence>
<keyword evidence="4" id="KW-1185">Reference proteome</keyword>
<dbReference type="Gene3D" id="3.20.20.80">
    <property type="entry name" value="Glycosidases"/>
    <property type="match status" value="1"/>
</dbReference>
<dbReference type="CDD" id="cd23446">
    <property type="entry name" value="beta-trefoil_Ricin_1_3Gal43A"/>
    <property type="match status" value="1"/>
</dbReference>
<dbReference type="Gene3D" id="2.80.10.50">
    <property type="match status" value="3"/>
</dbReference>
<dbReference type="Gene3D" id="2.60.40.1180">
    <property type="entry name" value="Golgi alpha-mannosidase II"/>
    <property type="match status" value="1"/>
</dbReference>
<gene>
    <name evidence="3" type="ORF">BC351_21460</name>
</gene>
<dbReference type="OrthoDB" id="9806701at2"/>
<dbReference type="SUPFAM" id="SSF50370">
    <property type="entry name" value="Ricin B-like lectins"/>
    <property type="match status" value="1"/>
</dbReference>
<dbReference type="GO" id="GO:0004553">
    <property type="term" value="F:hydrolase activity, hydrolyzing O-glycosyl compounds"/>
    <property type="evidence" value="ECO:0007669"/>
    <property type="project" value="InterPro"/>
</dbReference>
<feature type="signal peptide" evidence="1">
    <location>
        <begin position="1"/>
        <end position="31"/>
    </location>
</feature>
<evidence type="ECO:0000313" key="3">
    <source>
        <dbReference type="EMBL" id="OPH58913.1"/>
    </source>
</evidence>
<dbReference type="Proteomes" id="UP000190626">
    <property type="component" value="Unassembled WGS sequence"/>
</dbReference>
<dbReference type="SMART" id="SM00458">
    <property type="entry name" value="RICIN"/>
    <property type="match status" value="1"/>
</dbReference>
<dbReference type="RefSeq" id="WP_079411221.1">
    <property type="nucleotide sequence ID" value="NZ_MBTG01000008.1"/>
</dbReference>
<dbReference type="InterPro" id="IPR013780">
    <property type="entry name" value="Glyco_hydro_b"/>
</dbReference>
<dbReference type="SUPFAM" id="SSF51445">
    <property type="entry name" value="(Trans)glycosidases"/>
    <property type="match status" value="1"/>
</dbReference>
<dbReference type="STRING" id="1469647.BC351_21460"/>
<evidence type="ECO:0000259" key="2">
    <source>
        <dbReference type="SMART" id="SM00458"/>
    </source>
</evidence>
<dbReference type="InterPro" id="IPR000772">
    <property type="entry name" value="Ricin_B_lectin"/>
</dbReference>
<reference evidence="4" key="1">
    <citation type="submission" date="2016-07" db="EMBL/GenBank/DDBJ databases">
        <authorList>
            <person name="Florea S."/>
            <person name="Webb J.S."/>
            <person name="Jaromczyk J."/>
            <person name="Schardl C.L."/>
        </authorList>
    </citation>
    <scope>NUCLEOTIDE SEQUENCE [LARGE SCALE GENOMIC DNA]</scope>
    <source>
        <strain evidence="4">CY1</strain>
    </source>
</reference>
<keyword evidence="1" id="KW-0732">Signal</keyword>
<evidence type="ECO:0000256" key="1">
    <source>
        <dbReference type="SAM" id="SignalP"/>
    </source>
</evidence>